<reference evidence="1 2" key="1">
    <citation type="submission" date="2017-11" db="EMBL/GenBank/DDBJ databases">
        <title>De-novo sequencing of pomegranate (Punica granatum L.) genome.</title>
        <authorList>
            <person name="Akparov Z."/>
            <person name="Amiraslanov A."/>
            <person name="Hajiyeva S."/>
            <person name="Abbasov M."/>
            <person name="Kaur K."/>
            <person name="Hamwieh A."/>
            <person name="Solovyev V."/>
            <person name="Salamov A."/>
            <person name="Braich B."/>
            <person name="Kosarev P."/>
            <person name="Mahmoud A."/>
            <person name="Hajiyev E."/>
            <person name="Babayeva S."/>
            <person name="Izzatullayeva V."/>
            <person name="Mammadov A."/>
            <person name="Mammadov A."/>
            <person name="Sharifova S."/>
            <person name="Ojaghi J."/>
            <person name="Eynullazada K."/>
            <person name="Bayramov B."/>
            <person name="Abdulazimova A."/>
            <person name="Shahmuradov I."/>
        </authorList>
    </citation>
    <scope>NUCLEOTIDE SEQUENCE [LARGE SCALE GENOMIC DNA]</scope>
    <source>
        <strain evidence="2">cv. AG2017</strain>
        <tissue evidence="1">Leaf</tissue>
    </source>
</reference>
<dbReference type="EMBL" id="PGOL01001525">
    <property type="protein sequence ID" value="PKI57200.1"/>
    <property type="molecule type" value="Genomic_DNA"/>
</dbReference>
<evidence type="ECO:0000313" key="2">
    <source>
        <dbReference type="Proteomes" id="UP000233551"/>
    </source>
</evidence>
<keyword evidence="2" id="KW-1185">Reference proteome</keyword>
<sequence length="89" mass="10550">MDLRKRGGCGSPGAGRHHLRRARRCHQRLIRLRVKPMSLGWKDFEPVMMNCTFPPDRLREHVPSNFNRPCKDWCYAFSMNRRQGYMSGM</sequence>
<evidence type="ECO:0000313" key="1">
    <source>
        <dbReference type="EMBL" id="PKI57200.1"/>
    </source>
</evidence>
<dbReference type="Proteomes" id="UP000233551">
    <property type="component" value="Unassembled WGS sequence"/>
</dbReference>
<gene>
    <name evidence="1" type="ORF">CRG98_022385</name>
</gene>
<organism evidence="1 2">
    <name type="scientific">Punica granatum</name>
    <name type="common">Pomegranate</name>
    <dbReference type="NCBI Taxonomy" id="22663"/>
    <lineage>
        <taxon>Eukaryota</taxon>
        <taxon>Viridiplantae</taxon>
        <taxon>Streptophyta</taxon>
        <taxon>Embryophyta</taxon>
        <taxon>Tracheophyta</taxon>
        <taxon>Spermatophyta</taxon>
        <taxon>Magnoliopsida</taxon>
        <taxon>eudicotyledons</taxon>
        <taxon>Gunneridae</taxon>
        <taxon>Pentapetalae</taxon>
        <taxon>rosids</taxon>
        <taxon>malvids</taxon>
        <taxon>Myrtales</taxon>
        <taxon>Lythraceae</taxon>
        <taxon>Punica</taxon>
    </lineage>
</organism>
<accession>A0A2I0JMS4</accession>
<dbReference type="AlphaFoldDB" id="A0A2I0JMS4"/>
<proteinExistence type="predicted"/>
<name>A0A2I0JMS4_PUNGR</name>
<protein>
    <submittedName>
        <fullName evidence="1">Uncharacterized protein</fullName>
    </submittedName>
</protein>
<comment type="caution">
    <text evidence="1">The sequence shown here is derived from an EMBL/GenBank/DDBJ whole genome shotgun (WGS) entry which is preliminary data.</text>
</comment>